<evidence type="ECO:0000256" key="6">
    <source>
        <dbReference type="RuleBase" id="RU362118"/>
    </source>
</evidence>
<reference evidence="7 8" key="1">
    <citation type="journal article" date="2016" name="Microb. Cell Fact.">
        <title>Dissection of exopolysaccharide biosynthesis in Kozakia baliensis.</title>
        <authorList>
            <person name="Brandt J.U."/>
            <person name="Jakob F."/>
            <person name="Behr J."/>
            <person name="Geissler A.J."/>
            <person name="Vogel R.F."/>
        </authorList>
    </citation>
    <scope>NUCLEOTIDE SEQUENCE [LARGE SCALE GENOMIC DNA]</scope>
    <source>
        <strain evidence="7 8">DSM 14400</strain>
    </source>
</reference>
<evidence type="ECO:0000256" key="1">
    <source>
        <dbReference type="ARBA" id="ARBA00001933"/>
    </source>
</evidence>
<comment type="similarity">
    <text evidence="2 6">Belongs to the trans-sulfuration enzymes family.</text>
</comment>
<proteinExistence type="inferred from homology"/>
<dbReference type="KEGG" id="kba:A0U89_07800"/>
<organism evidence="7 8">
    <name type="scientific">Kozakia baliensis</name>
    <dbReference type="NCBI Taxonomy" id="153496"/>
    <lineage>
        <taxon>Bacteria</taxon>
        <taxon>Pseudomonadati</taxon>
        <taxon>Pseudomonadota</taxon>
        <taxon>Alphaproteobacteria</taxon>
        <taxon>Acetobacterales</taxon>
        <taxon>Acetobacteraceae</taxon>
        <taxon>Kozakia</taxon>
    </lineage>
</organism>
<evidence type="ECO:0000256" key="3">
    <source>
        <dbReference type="ARBA" id="ARBA00022898"/>
    </source>
</evidence>
<dbReference type="GO" id="GO:0047804">
    <property type="term" value="F:cysteine-S-conjugate beta-lyase activity"/>
    <property type="evidence" value="ECO:0007669"/>
    <property type="project" value="InterPro"/>
</dbReference>
<dbReference type="NCBIfam" id="TIGR01324">
    <property type="entry name" value="cysta_beta_ly_B"/>
    <property type="match status" value="1"/>
</dbReference>
<evidence type="ECO:0000256" key="2">
    <source>
        <dbReference type="ARBA" id="ARBA00009077"/>
    </source>
</evidence>
<accession>A0A1D8UTU8</accession>
<evidence type="ECO:0000256" key="4">
    <source>
        <dbReference type="ARBA" id="ARBA00023239"/>
    </source>
</evidence>
<dbReference type="Gene3D" id="3.90.1150.10">
    <property type="entry name" value="Aspartate Aminotransferase, domain 1"/>
    <property type="match status" value="1"/>
</dbReference>
<dbReference type="InterPro" id="IPR000277">
    <property type="entry name" value="Cys/Met-Metab_PyrdxlP-dep_enz"/>
</dbReference>
<dbReference type="STRING" id="153496.A0U89_07800"/>
<dbReference type="RefSeq" id="WP_070402751.1">
    <property type="nucleotide sequence ID" value="NZ_BJVW01000003.1"/>
</dbReference>
<dbReference type="InterPro" id="IPR015422">
    <property type="entry name" value="PyrdxlP-dep_Trfase_small"/>
</dbReference>
<comment type="cofactor">
    <cofactor evidence="1 6">
        <name>pyridoxal 5'-phosphate</name>
        <dbReference type="ChEBI" id="CHEBI:597326"/>
    </cofactor>
</comment>
<keyword evidence="4 7" id="KW-0456">Lyase</keyword>
<dbReference type="PANTHER" id="PTHR43500:SF1">
    <property type="entry name" value="CYSTATHIONINE BETA-LYASE-RELATED"/>
    <property type="match status" value="1"/>
</dbReference>
<dbReference type="InterPro" id="IPR015424">
    <property type="entry name" value="PyrdxlP-dep_Trfase"/>
</dbReference>
<protein>
    <submittedName>
        <fullName evidence="7">Cystathionine beta-lyase</fullName>
    </submittedName>
</protein>
<comment type="catalytic activity">
    <reaction evidence="5">
        <text>L,L-cystathionine + H2O = L-homocysteine + pyruvate + NH4(+)</text>
        <dbReference type="Rhea" id="RHEA:13965"/>
        <dbReference type="ChEBI" id="CHEBI:15361"/>
        <dbReference type="ChEBI" id="CHEBI:15377"/>
        <dbReference type="ChEBI" id="CHEBI:28938"/>
        <dbReference type="ChEBI" id="CHEBI:58161"/>
        <dbReference type="ChEBI" id="CHEBI:58199"/>
    </reaction>
</comment>
<dbReference type="GO" id="GO:0019346">
    <property type="term" value="P:transsulfuration"/>
    <property type="evidence" value="ECO:0007669"/>
    <property type="project" value="InterPro"/>
</dbReference>
<gene>
    <name evidence="7" type="ORF">A0U89_07800</name>
</gene>
<dbReference type="eggNOG" id="COG0626">
    <property type="taxonomic scope" value="Bacteria"/>
</dbReference>
<dbReference type="InterPro" id="IPR006233">
    <property type="entry name" value="Cys_b_lyase_bac"/>
</dbReference>
<dbReference type="SUPFAM" id="SSF53383">
    <property type="entry name" value="PLP-dependent transferases"/>
    <property type="match status" value="1"/>
</dbReference>
<evidence type="ECO:0000313" key="8">
    <source>
        <dbReference type="Proteomes" id="UP000179145"/>
    </source>
</evidence>
<evidence type="ECO:0000256" key="5">
    <source>
        <dbReference type="ARBA" id="ARBA00047517"/>
    </source>
</evidence>
<evidence type="ECO:0000313" key="7">
    <source>
        <dbReference type="EMBL" id="AOX17065.1"/>
    </source>
</evidence>
<name>A0A1D8UTU8_9PROT</name>
<dbReference type="PIRSF" id="PIRSF001434">
    <property type="entry name" value="CGS"/>
    <property type="match status" value="1"/>
</dbReference>
<dbReference type="AlphaFoldDB" id="A0A1D8UTU8"/>
<keyword evidence="3 6" id="KW-0663">Pyridoxal phosphate</keyword>
<dbReference type="Gene3D" id="3.40.640.10">
    <property type="entry name" value="Type I PLP-dependent aspartate aminotransferase-like (Major domain)"/>
    <property type="match status" value="1"/>
</dbReference>
<dbReference type="OrthoDB" id="9805807at2"/>
<dbReference type="GO" id="GO:0019450">
    <property type="term" value="P:L-cysteine catabolic process to pyruvate"/>
    <property type="evidence" value="ECO:0007669"/>
    <property type="project" value="TreeGrafter"/>
</dbReference>
<dbReference type="Proteomes" id="UP000179145">
    <property type="component" value="Chromosome"/>
</dbReference>
<dbReference type="Pfam" id="PF01053">
    <property type="entry name" value="Cys_Met_Meta_PP"/>
    <property type="match status" value="1"/>
</dbReference>
<sequence length="408" mass="44116">MSDDSTARVSAGWARFASMLVQGGRSEEIPSEGVFVNPPVSRGSTVLFPDLASMRQKGLRSHDHEVVYGAMGTPIQHDLERLIAQVEGGTHCQVVSSGLAACTTPLLTYLSAGDHLLLPDSVYGPTRRFADTMLARLGVETTYYKPLATEAELLELMRPNTRVVFAESPGSHTFEVQDVPMLAKVAHAHQAKLLLDNTWGIGIFQPFDHGVDVSIQALTKYPTGHSDAIIGAVTVADEGGWRLLRDASIQLGQVAGPDDCWLTLRGLRTMGVRLERQSRSALRVAQWLRGRPEVARVLHPAFEECPGHAFWKRDFSGASSLFSVELRADLSFNAMQDMIDALAMFGLGASWGGYESLILPTTGGVRRSIAGGVPEGPTFRLHIGLEDPDDLIADLEGGFEVLRASSAG</sequence>
<dbReference type="PANTHER" id="PTHR43500">
    <property type="entry name" value="CYSTATHIONINE BETA-LYASE-RELATED"/>
    <property type="match status" value="1"/>
</dbReference>
<dbReference type="FunFam" id="3.40.640.10:FF:000046">
    <property type="entry name" value="Cystathionine gamma-lyase"/>
    <property type="match status" value="1"/>
</dbReference>
<dbReference type="InterPro" id="IPR015421">
    <property type="entry name" value="PyrdxlP-dep_Trfase_major"/>
</dbReference>
<keyword evidence="8" id="KW-1185">Reference proteome</keyword>
<dbReference type="EMBL" id="CP014674">
    <property type="protein sequence ID" value="AOX17065.1"/>
    <property type="molecule type" value="Genomic_DNA"/>
</dbReference>
<dbReference type="GO" id="GO:0030170">
    <property type="term" value="F:pyridoxal phosphate binding"/>
    <property type="evidence" value="ECO:0007669"/>
    <property type="project" value="InterPro"/>
</dbReference>